<organism evidence="1 2">
    <name type="scientific">Gossypium australe</name>
    <dbReference type="NCBI Taxonomy" id="47621"/>
    <lineage>
        <taxon>Eukaryota</taxon>
        <taxon>Viridiplantae</taxon>
        <taxon>Streptophyta</taxon>
        <taxon>Embryophyta</taxon>
        <taxon>Tracheophyta</taxon>
        <taxon>Spermatophyta</taxon>
        <taxon>Magnoliopsida</taxon>
        <taxon>eudicotyledons</taxon>
        <taxon>Gunneridae</taxon>
        <taxon>Pentapetalae</taxon>
        <taxon>rosids</taxon>
        <taxon>malvids</taxon>
        <taxon>Malvales</taxon>
        <taxon>Malvaceae</taxon>
        <taxon>Malvoideae</taxon>
        <taxon>Gossypium</taxon>
    </lineage>
</organism>
<comment type="caution">
    <text evidence="1">The sequence shown here is derived from an EMBL/GenBank/DDBJ whole genome shotgun (WGS) entry which is preliminary data.</text>
</comment>
<accession>A0A5B6UUW4</accession>
<proteinExistence type="predicted"/>
<evidence type="ECO:0000313" key="1">
    <source>
        <dbReference type="EMBL" id="KAA3460757.1"/>
    </source>
</evidence>
<dbReference type="GO" id="GO:0003964">
    <property type="term" value="F:RNA-directed DNA polymerase activity"/>
    <property type="evidence" value="ECO:0007669"/>
    <property type="project" value="UniProtKB-KW"/>
</dbReference>
<gene>
    <name evidence="1" type="ORF">EPI10_027388</name>
</gene>
<keyword evidence="1" id="KW-0695">RNA-directed DNA polymerase</keyword>
<dbReference type="EMBL" id="SMMG02000009">
    <property type="protein sequence ID" value="KAA3460757.1"/>
    <property type="molecule type" value="Genomic_DNA"/>
</dbReference>
<reference evidence="2" key="1">
    <citation type="journal article" date="2019" name="Plant Biotechnol. J.">
        <title>Genome sequencing of the Australian wild diploid species Gossypium australe highlights disease resistance and delayed gland morphogenesis.</title>
        <authorList>
            <person name="Cai Y."/>
            <person name="Cai X."/>
            <person name="Wang Q."/>
            <person name="Wang P."/>
            <person name="Zhang Y."/>
            <person name="Cai C."/>
            <person name="Xu Y."/>
            <person name="Wang K."/>
            <person name="Zhou Z."/>
            <person name="Wang C."/>
            <person name="Geng S."/>
            <person name="Li B."/>
            <person name="Dong Q."/>
            <person name="Hou Y."/>
            <person name="Wang H."/>
            <person name="Ai P."/>
            <person name="Liu Z."/>
            <person name="Yi F."/>
            <person name="Sun M."/>
            <person name="An G."/>
            <person name="Cheng J."/>
            <person name="Zhang Y."/>
            <person name="Shi Q."/>
            <person name="Xie Y."/>
            <person name="Shi X."/>
            <person name="Chang Y."/>
            <person name="Huang F."/>
            <person name="Chen Y."/>
            <person name="Hong S."/>
            <person name="Mi L."/>
            <person name="Sun Q."/>
            <person name="Zhang L."/>
            <person name="Zhou B."/>
            <person name="Peng R."/>
            <person name="Zhang X."/>
            <person name="Liu F."/>
        </authorList>
    </citation>
    <scope>NUCLEOTIDE SEQUENCE [LARGE SCALE GENOMIC DNA]</scope>
    <source>
        <strain evidence="2">cv. PA1801</strain>
    </source>
</reference>
<evidence type="ECO:0000313" key="2">
    <source>
        <dbReference type="Proteomes" id="UP000325315"/>
    </source>
</evidence>
<dbReference type="Proteomes" id="UP000325315">
    <property type="component" value="Unassembled WGS sequence"/>
</dbReference>
<dbReference type="OrthoDB" id="10537213at2759"/>
<keyword evidence="2" id="KW-1185">Reference proteome</keyword>
<sequence length="101" mass="11680">MVHSVLRVMALLDHGRHLGLPSLIGRNKKQVFGFIRDRLCKRMFNWKNKLLLGQVKSTSVFLLLFRICVDLQWLMNSYLWCSNSGNSACLHWASSERLCTA</sequence>
<dbReference type="AlphaFoldDB" id="A0A5B6UUW4"/>
<protein>
    <submittedName>
        <fullName evidence="1">RNA-directed DNA polymerase</fullName>
    </submittedName>
</protein>
<keyword evidence="1" id="KW-0808">Transferase</keyword>
<keyword evidence="1" id="KW-0548">Nucleotidyltransferase</keyword>
<name>A0A5B6UUW4_9ROSI</name>